<proteinExistence type="predicted"/>
<name>A0A5B7ID11_PORTR</name>
<evidence type="ECO:0000313" key="2">
    <source>
        <dbReference type="EMBL" id="MPC79816.1"/>
    </source>
</evidence>
<dbReference type="EMBL" id="VSRR010052177">
    <property type="protein sequence ID" value="MPC79816.1"/>
    <property type="molecule type" value="Genomic_DNA"/>
</dbReference>
<reference evidence="2 3" key="1">
    <citation type="submission" date="2019-05" db="EMBL/GenBank/DDBJ databases">
        <title>Another draft genome of Portunus trituberculatus and its Hox gene families provides insights of decapod evolution.</title>
        <authorList>
            <person name="Jeong J.-H."/>
            <person name="Song I."/>
            <person name="Kim S."/>
            <person name="Choi T."/>
            <person name="Kim D."/>
            <person name="Ryu S."/>
            <person name="Kim W."/>
        </authorList>
    </citation>
    <scope>NUCLEOTIDE SEQUENCE [LARGE SCALE GENOMIC DNA]</scope>
    <source>
        <tissue evidence="2">Muscle</tissue>
    </source>
</reference>
<dbReference type="AlphaFoldDB" id="A0A5B7ID11"/>
<organism evidence="2 3">
    <name type="scientific">Portunus trituberculatus</name>
    <name type="common">Swimming crab</name>
    <name type="synonym">Neptunus trituberculatus</name>
    <dbReference type="NCBI Taxonomy" id="210409"/>
    <lineage>
        <taxon>Eukaryota</taxon>
        <taxon>Metazoa</taxon>
        <taxon>Ecdysozoa</taxon>
        <taxon>Arthropoda</taxon>
        <taxon>Crustacea</taxon>
        <taxon>Multicrustacea</taxon>
        <taxon>Malacostraca</taxon>
        <taxon>Eumalacostraca</taxon>
        <taxon>Eucarida</taxon>
        <taxon>Decapoda</taxon>
        <taxon>Pleocyemata</taxon>
        <taxon>Brachyura</taxon>
        <taxon>Eubrachyura</taxon>
        <taxon>Portunoidea</taxon>
        <taxon>Portunidae</taxon>
        <taxon>Portuninae</taxon>
        <taxon>Portunus</taxon>
    </lineage>
</organism>
<evidence type="ECO:0000256" key="1">
    <source>
        <dbReference type="SAM" id="MobiDB-lite"/>
    </source>
</evidence>
<sequence length="182" mass="19976">MAPPVCHCAVHLSRGEESREGWCSIVKEQTTPHHATPRHTTHTTHHAPHRLLYTTLCCSKLNQTLPPDGAPSRSSQQQGSGQARDSHRRRRLHPCFAGVERRWRSRSVIPDGHPEGVAAGRDAISLIVSRRRPGGSSKTAWPAIGHRSSGLYGPMAAHRSLIPHPFNVISSCSPPTFLSHNP</sequence>
<comment type="caution">
    <text evidence="2">The sequence shown here is derived from an EMBL/GenBank/DDBJ whole genome shotgun (WGS) entry which is preliminary data.</text>
</comment>
<accession>A0A5B7ID11</accession>
<feature type="region of interest" description="Disordered" evidence="1">
    <location>
        <begin position="64"/>
        <end position="91"/>
    </location>
</feature>
<keyword evidence="3" id="KW-1185">Reference proteome</keyword>
<evidence type="ECO:0000313" key="3">
    <source>
        <dbReference type="Proteomes" id="UP000324222"/>
    </source>
</evidence>
<gene>
    <name evidence="2" type="ORF">E2C01_074362</name>
</gene>
<protein>
    <submittedName>
        <fullName evidence="2">Uncharacterized protein</fullName>
    </submittedName>
</protein>
<feature type="compositionally biased region" description="Low complexity" evidence="1">
    <location>
        <begin position="72"/>
        <end position="82"/>
    </location>
</feature>
<dbReference type="Proteomes" id="UP000324222">
    <property type="component" value="Unassembled WGS sequence"/>
</dbReference>